<protein>
    <submittedName>
        <fullName evidence="1">Uncharacterized protein</fullName>
    </submittedName>
</protein>
<proteinExistence type="predicted"/>
<dbReference type="Proteomes" id="UP001497535">
    <property type="component" value="Unassembled WGS sequence"/>
</dbReference>
<gene>
    <name evidence="1" type="ORF">MENTE1834_LOCUS10425</name>
</gene>
<organism evidence="1 2">
    <name type="scientific">Meloidogyne enterolobii</name>
    <name type="common">Root-knot nematode worm</name>
    <name type="synonym">Meloidogyne mayaguensis</name>
    <dbReference type="NCBI Taxonomy" id="390850"/>
    <lineage>
        <taxon>Eukaryota</taxon>
        <taxon>Metazoa</taxon>
        <taxon>Ecdysozoa</taxon>
        <taxon>Nematoda</taxon>
        <taxon>Chromadorea</taxon>
        <taxon>Rhabditida</taxon>
        <taxon>Tylenchina</taxon>
        <taxon>Tylenchomorpha</taxon>
        <taxon>Tylenchoidea</taxon>
        <taxon>Meloidogynidae</taxon>
        <taxon>Meloidogyninae</taxon>
        <taxon>Meloidogyne</taxon>
    </lineage>
</organism>
<evidence type="ECO:0000313" key="1">
    <source>
        <dbReference type="EMBL" id="CAK5041132.1"/>
    </source>
</evidence>
<dbReference type="EMBL" id="CAVMJV010000010">
    <property type="protein sequence ID" value="CAK5041132.1"/>
    <property type="molecule type" value="Genomic_DNA"/>
</dbReference>
<sequence length="79" mass="9568">MNKFSFSVLIFFLFFILFIAQFGIFVESKDELLLVQAFWRHGDRWPITTYANDPIKEDRWLQGWGQLTPVKFNFFNDIR</sequence>
<evidence type="ECO:0000313" key="2">
    <source>
        <dbReference type="Proteomes" id="UP001497535"/>
    </source>
</evidence>
<reference evidence="1" key="1">
    <citation type="submission" date="2023-11" db="EMBL/GenBank/DDBJ databases">
        <authorList>
            <person name="Poullet M."/>
        </authorList>
    </citation>
    <scope>NUCLEOTIDE SEQUENCE</scope>
    <source>
        <strain evidence="1">E1834</strain>
    </source>
</reference>
<keyword evidence="2" id="KW-1185">Reference proteome</keyword>
<accession>A0ACB0YCM3</accession>
<name>A0ACB0YCM3_MELEN</name>
<comment type="caution">
    <text evidence="1">The sequence shown here is derived from an EMBL/GenBank/DDBJ whole genome shotgun (WGS) entry which is preliminary data.</text>
</comment>